<dbReference type="PANTHER" id="PTHR48081:SF8">
    <property type="entry name" value="ALPHA_BETA HYDROLASE FOLD-3 DOMAIN-CONTAINING PROTEIN-RELATED"/>
    <property type="match status" value="1"/>
</dbReference>
<feature type="domain" description="Alpha/beta hydrolase fold-3" evidence="2">
    <location>
        <begin position="82"/>
        <end position="294"/>
    </location>
</feature>
<dbReference type="GO" id="GO:0016787">
    <property type="term" value="F:hydrolase activity"/>
    <property type="evidence" value="ECO:0007669"/>
    <property type="project" value="UniProtKB-KW"/>
</dbReference>
<protein>
    <submittedName>
        <fullName evidence="3">Arylacetamide deacetylase</fullName>
    </submittedName>
</protein>
<reference evidence="3" key="1">
    <citation type="journal article" date="2021" name="IMA Fungus">
        <title>Genomic characterization of three marine fungi, including Emericellopsis atlantica sp. nov. with signatures of a generalist lifestyle and marine biomass degradation.</title>
        <authorList>
            <person name="Hagestad O.C."/>
            <person name="Hou L."/>
            <person name="Andersen J.H."/>
            <person name="Hansen E.H."/>
            <person name="Altermark B."/>
            <person name="Li C."/>
            <person name="Kuhnert E."/>
            <person name="Cox R.J."/>
            <person name="Crous P.W."/>
            <person name="Spatafora J.W."/>
            <person name="Lail K."/>
            <person name="Amirebrahimi M."/>
            <person name="Lipzen A."/>
            <person name="Pangilinan J."/>
            <person name="Andreopoulos W."/>
            <person name="Hayes R.D."/>
            <person name="Ng V."/>
            <person name="Grigoriev I.V."/>
            <person name="Jackson S.A."/>
            <person name="Sutton T.D.S."/>
            <person name="Dobson A.D.W."/>
            <person name="Rama T."/>
        </authorList>
    </citation>
    <scope>NUCLEOTIDE SEQUENCE</scope>
    <source>
        <strain evidence="3">TRa3180A</strain>
    </source>
</reference>
<gene>
    <name evidence="3" type="ORF">BJ878DRAFT_493832</name>
</gene>
<evidence type="ECO:0000313" key="4">
    <source>
        <dbReference type="Proteomes" id="UP000887226"/>
    </source>
</evidence>
<organism evidence="3 4">
    <name type="scientific">Calycina marina</name>
    <dbReference type="NCBI Taxonomy" id="1763456"/>
    <lineage>
        <taxon>Eukaryota</taxon>
        <taxon>Fungi</taxon>
        <taxon>Dikarya</taxon>
        <taxon>Ascomycota</taxon>
        <taxon>Pezizomycotina</taxon>
        <taxon>Leotiomycetes</taxon>
        <taxon>Helotiales</taxon>
        <taxon>Pezizellaceae</taxon>
        <taxon>Calycina</taxon>
    </lineage>
</organism>
<evidence type="ECO:0000256" key="1">
    <source>
        <dbReference type="ARBA" id="ARBA00022801"/>
    </source>
</evidence>
<dbReference type="InterPro" id="IPR050300">
    <property type="entry name" value="GDXG_lipolytic_enzyme"/>
</dbReference>
<keyword evidence="1" id="KW-0378">Hydrolase</keyword>
<comment type="caution">
    <text evidence="3">The sequence shown here is derived from an EMBL/GenBank/DDBJ whole genome shotgun (WGS) entry which is preliminary data.</text>
</comment>
<dbReference type="AlphaFoldDB" id="A0A9P8CHU5"/>
<dbReference type="Pfam" id="PF07859">
    <property type="entry name" value="Abhydrolase_3"/>
    <property type="match status" value="1"/>
</dbReference>
<dbReference type="Proteomes" id="UP000887226">
    <property type="component" value="Unassembled WGS sequence"/>
</dbReference>
<dbReference type="InterPro" id="IPR029058">
    <property type="entry name" value="AB_hydrolase_fold"/>
</dbReference>
<proteinExistence type="predicted"/>
<dbReference type="SUPFAM" id="SSF53474">
    <property type="entry name" value="alpha/beta-Hydrolases"/>
    <property type="match status" value="1"/>
</dbReference>
<dbReference type="Gene3D" id="3.40.50.1820">
    <property type="entry name" value="alpha/beta hydrolase"/>
    <property type="match status" value="1"/>
</dbReference>
<keyword evidence="4" id="KW-1185">Reference proteome</keyword>
<accession>A0A9P8CHU5</accession>
<dbReference type="OrthoDB" id="408631at2759"/>
<evidence type="ECO:0000259" key="2">
    <source>
        <dbReference type="Pfam" id="PF07859"/>
    </source>
</evidence>
<dbReference type="EMBL" id="MU253780">
    <property type="protein sequence ID" value="KAG9247155.1"/>
    <property type="molecule type" value="Genomic_DNA"/>
</dbReference>
<dbReference type="PANTHER" id="PTHR48081">
    <property type="entry name" value="AB HYDROLASE SUPERFAMILY PROTEIN C4A8.06C"/>
    <property type="match status" value="1"/>
</dbReference>
<sequence>MGDEGFAQPWLDFEKEVGQRFLIKGPIEKCNEQFASFGAALMKHLTFPAGDSSVKTEDKEIATGLKIRIYTPPNYAGNKPAVLFYHGGGWAMGDLDGEDYETREVCRDTGLVIISVAYRLAPENPFPAGLNDCVTAYRWAIENSRLLNTVPNEGITFGTSAGGNLALSVALKLIDTGGAESLKGVATIAPVTVSRHDIPENLKARYTSYNENTKKSIDTEEGMKAFQDAYGGDGKDPYVSPLLHPRIKDLPKVYIVWASMDTLRDDSKLFIEAMNEAGVSNRADEYTGYPHWFWGYPSKHLVQLRKDYFSNMKKGFEFILS</sequence>
<dbReference type="InterPro" id="IPR013094">
    <property type="entry name" value="AB_hydrolase_3"/>
</dbReference>
<evidence type="ECO:0000313" key="3">
    <source>
        <dbReference type="EMBL" id="KAG9247155.1"/>
    </source>
</evidence>
<name>A0A9P8CHU5_9HELO</name>